<accession>A0ACB5SXU2</accession>
<organism evidence="1 2">
    <name type="scientific">Ambrosiozyma monospora</name>
    <name type="common">Yeast</name>
    <name type="synonym">Endomycopsis monosporus</name>
    <dbReference type="NCBI Taxonomy" id="43982"/>
    <lineage>
        <taxon>Eukaryota</taxon>
        <taxon>Fungi</taxon>
        <taxon>Dikarya</taxon>
        <taxon>Ascomycota</taxon>
        <taxon>Saccharomycotina</taxon>
        <taxon>Pichiomycetes</taxon>
        <taxon>Pichiales</taxon>
        <taxon>Pichiaceae</taxon>
        <taxon>Ambrosiozyma</taxon>
    </lineage>
</organism>
<reference evidence="1" key="1">
    <citation type="submission" date="2023-04" db="EMBL/GenBank/DDBJ databases">
        <title>Ambrosiozyma monospora NBRC 10751.</title>
        <authorList>
            <person name="Ichikawa N."/>
            <person name="Sato H."/>
            <person name="Tonouchi N."/>
        </authorList>
    </citation>
    <scope>NUCLEOTIDE SEQUENCE</scope>
    <source>
        <strain evidence="1">NBRC 10751</strain>
    </source>
</reference>
<dbReference type="EMBL" id="BSXS01001332">
    <property type="protein sequence ID" value="GME75848.1"/>
    <property type="molecule type" value="Genomic_DNA"/>
</dbReference>
<comment type="caution">
    <text evidence="1">The sequence shown here is derived from an EMBL/GenBank/DDBJ whole genome shotgun (WGS) entry which is preliminary data.</text>
</comment>
<keyword evidence="2" id="KW-1185">Reference proteome</keyword>
<evidence type="ECO:0000313" key="2">
    <source>
        <dbReference type="Proteomes" id="UP001165064"/>
    </source>
</evidence>
<sequence length="204" mass="23488">MQLYIHRFFKKNLGLNDEEAHELHLKYYREYGLAIEGLVRLNKINALEYNKVVDDALPLDEILVPNPNLRLMLQRLKKSGKVDRLWLFTNAYKNHALRVIRLLGLGDLFDGITFCDYAHFPLTCKPMKGSFDLALKQAGVSDPNNAVFVDDSGLNVKAAKNFGWGKVIQYIELEEDIHNLKNDDEDIVVIRDILDIEKVCPELF</sequence>
<protein>
    <submittedName>
        <fullName evidence="1">Unnamed protein product</fullName>
    </submittedName>
</protein>
<dbReference type="Proteomes" id="UP001165064">
    <property type="component" value="Unassembled WGS sequence"/>
</dbReference>
<proteinExistence type="predicted"/>
<gene>
    <name evidence="1" type="ORF">Amon02_000233300</name>
</gene>
<evidence type="ECO:0000313" key="1">
    <source>
        <dbReference type="EMBL" id="GME75848.1"/>
    </source>
</evidence>
<name>A0ACB5SXU2_AMBMO</name>